<comment type="caution">
    <text evidence="13">The sequence shown here is derived from an EMBL/GenBank/DDBJ whole genome shotgun (WGS) entry which is preliminary data.</text>
</comment>
<dbReference type="InterPro" id="IPR005671">
    <property type="entry name" value="LeuA_bact_synth"/>
</dbReference>
<name>W4F4K3_9BACL</name>
<dbReference type="EC" id="2.3.3.13" evidence="3 11"/>
<dbReference type="GO" id="GO:0030145">
    <property type="term" value="F:manganese ion binding"/>
    <property type="evidence" value="ECO:0007669"/>
    <property type="project" value="UniProtKB-UniRule"/>
</dbReference>
<comment type="cofactor">
    <cofactor evidence="11">
        <name>Mn(2+)</name>
        <dbReference type="ChEBI" id="CHEBI:29035"/>
    </cofactor>
</comment>
<evidence type="ECO:0000256" key="7">
    <source>
        <dbReference type="ARBA" id="ARBA00022679"/>
    </source>
</evidence>
<proteinExistence type="inferred from homology"/>
<comment type="function">
    <text evidence="11">Catalyzes the condensation of the acetyl group of acetyl-CoA with 3-methyl-2-oxobutanoate (2-ketoisovalerate) to form 3-carboxy-3-hydroxy-4-methylpentanoate (2-isopropylmalate).</text>
</comment>
<dbReference type="AlphaFoldDB" id="W4F4K3"/>
<gene>
    <name evidence="11" type="primary">leuA</name>
    <name evidence="13" type="ORF">C176_02458</name>
</gene>
<dbReference type="SUPFAM" id="SSF51569">
    <property type="entry name" value="Aldolase"/>
    <property type="match status" value="1"/>
</dbReference>
<dbReference type="InterPro" id="IPR036230">
    <property type="entry name" value="LeuA_allosteric_dom_sf"/>
</dbReference>
<evidence type="ECO:0000313" key="13">
    <source>
        <dbReference type="EMBL" id="ETT87768.1"/>
    </source>
</evidence>
<evidence type="ECO:0000259" key="12">
    <source>
        <dbReference type="PROSITE" id="PS50991"/>
    </source>
</evidence>
<dbReference type="InterPro" id="IPR013709">
    <property type="entry name" value="2-isopropylmalate_synth_dimer"/>
</dbReference>
<evidence type="ECO:0000256" key="6">
    <source>
        <dbReference type="ARBA" id="ARBA00022605"/>
    </source>
</evidence>
<feature type="binding site" evidence="11">
    <location>
        <position position="14"/>
    </location>
    <ligand>
        <name>Mn(2+)</name>
        <dbReference type="ChEBI" id="CHEBI:29035"/>
    </ligand>
</feature>
<evidence type="ECO:0000256" key="2">
    <source>
        <dbReference type="ARBA" id="ARBA00009396"/>
    </source>
</evidence>
<dbReference type="Proteomes" id="UP000019062">
    <property type="component" value="Unassembled WGS sequence"/>
</dbReference>
<evidence type="ECO:0000256" key="5">
    <source>
        <dbReference type="ARBA" id="ARBA00022430"/>
    </source>
</evidence>
<dbReference type="NCBIfam" id="NF002086">
    <property type="entry name" value="PRK00915.1-3"/>
    <property type="match status" value="1"/>
</dbReference>
<keyword evidence="11" id="KW-0963">Cytoplasm</keyword>
<dbReference type="InterPro" id="IPR054691">
    <property type="entry name" value="LeuA/HCS_post-cat"/>
</dbReference>
<comment type="similarity">
    <text evidence="2 11">Belongs to the alpha-IPM synthase/homocitrate synthase family. LeuA type 1 subfamily.</text>
</comment>
<dbReference type="PATRIC" id="fig|1227360.4.peg.492"/>
<dbReference type="EMBL" id="ASQA01000008">
    <property type="protein sequence ID" value="ETT87768.1"/>
    <property type="molecule type" value="Genomic_DNA"/>
</dbReference>
<dbReference type="FunFam" id="3.20.20.70:FF:000010">
    <property type="entry name" value="2-isopropylmalate synthase"/>
    <property type="match status" value="1"/>
</dbReference>
<dbReference type="Gene3D" id="3.20.20.70">
    <property type="entry name" value="Aldolase class I"/>
    <property type="match status" value="1"/>
</dbReference>
<dbReference type="PROSITE" id="PS00816">
    <property type="entry name" value="AIPM_HOMOCIT_SYNTH_2"/>
    <property type="match status" value="1"/>
</dbReference>
<evidence type="ECO:0000256" key="11">
    <source>
        <dbReference type="HAMAP-Rule" id="MF_01025"/>
    </source>
</evidence>
<keyword evidence="10 11" id="KW-0100">Branched-chain amino acid biosynthesis</keyword>
<feature type="binding site" evidence="11">
    <location>
        <position position="206"/>
    </location>
    <ligand>
        <name>Mn(2+)</name>
        <dbReference type="ChEBI" id="CHEBI:29035"/>
    </ligand>
</feature>
<dbReference type="SMART" id="SM00917">
    <property type="entry name" value="LeuA_dimer"/>
    <property type="match status" value="1"/>
</dbReference>
<dbReference type="GO" id="GO:0003985">
    <property type="term" value="F:acetyl-CoA C-acetyltransferase activity"/>
    <property type="evidence" value="ECO:0007669"/>
    <property type="project" value="UniProtKB-UniRule"/>
</dbReference>
<dbReference type="Pfam" id="PF22617">
    <property type="entry name" value="HCS_D2"/>
    <property type="match status" value="1"/>
</dbReference>
<dbReference type="PROSITE" id="PS00815">
    <property type="entry name" value="AIPM_HOMOCIT_SYNTH_1"/>
    <property type="match status" value="1"/>
</dbReference>
<sequence length="531" mass="58601">MSRKIWVFDTTLRDGEQVPGAKLNLYEKLEVAHQLKKLQVDIIEAGFPASSAGDFNAVKEIAMKVGDTDNIMITALARAVKADIDAVYNSVKYAEKPLIHMVLGTSDIHVEKKFGKSKNQILDIGVEAVKYAKTLLPEVQYSTEDASRSEFEYLWSTIEAVVKAGATMINVPDTVGYAVPEEFGELIFKLNDRLKNLNEKVLLSVHCHNDLGMATANTLAAIKNGADKVECTVNGIGERAGNAALEEVVMALNTRSSFYKANTNINSKEIMNTSKLVSSLMGLDVQVNKAITGDNAFAHSSGIHQDGLLKSRDAYEIISPTEVGLDDMELVLTARSGRHAVKNALGKLAFNQLTDDQFEEIFADFLVLADAKKEVYNHDLYIIVEKYFERHDMNEEIHHHSENFYELLDLQVISNTIFPSASVKIKKGDQIFKSSTTVASGPIDALYSSIKEIIDIDIKLLEYKISSVSRGKEALGKVKLQVEYKGEKYIAKATDTDVIKASALAYINAVNSIIVDNLMPEINKEPIAQSL</sequence>
<dbReference type="PANTHER" id="PTHR10277">
    <property type="entry name" value="HOMOCITRATE SYNTHASE-RELATED"/>
    <property type="match status" value="1"/>
</dbReference>
<dbReference type="GO" id="GO:0005737">
    <property type="term" value="C:cytoplasm"/>
    <property type="evidence" value="ECO:0007669"/>
    <property type="project" value="UniProtKB-UniRule"/>
</dbReference>
<feature type="domain" description="Pyruvate carboxyltransferase" evidence="12">
    <location>
        <begin position="5"/>
        <end position="271"/>
    </location>
</feature>
<dbReference type="InterPro" id="IPR013785">
    <property type="entry name" value="Aldolase_TIM"/>
</dbReference>
<dbReference type="Pfam" id="PF08502">
    <property type="entry name" value="LeuA_dimer"/>
    <property type="match status" value="1"/>
</dbReference>
<organism evidence="13 14">
    <name type="scientific">Viridibacillus arenosi FSL R5-213</name>
    <dbReference type="NCBI Taxonomy" id="1227360"/>
    <lineage>
        <taxon>Bacteria</taxon>
        <taxon>Bacillati</taxon>
        <taxon>Bacillota</taxon>
        <taxon>Bacilli</taxon>
        <taxon>Bacillales</taxon>
        <taxon>Caryophanaceae</taxon>
        <taxon>Viridibacillus</taxon>
    </lineage>
</organism>
<dbReference type="PANTHER" id="PTHR10277:SF9">
    <property type="entry name" value="2-ISOPROPYLMALATE SYNTHASE 1, CHLOROPLASTIC-RELATED"/>
    <property type="match status" value="1"/>
</dbReference>
<evidence type="ECO:0000256" key="9">
    <source>
        <dbReference type="ARBA" id="ARBA00023211"/>
    </source>
</evidence>
<keyword evidence="7 11" id="KW-0808">Transferase</keyword>
<keyword evidence="6 11" id="KW-0028">Amino-acid biosynthesis</keyword>
<feature type="region of interest" description="Regulatory domain" evidence="11">
    <location>
        <begin position="406"/>
        <end position="531"/>
    </location>
</feature>
<dbReference type="NCBIfam" id="TIGR00973">
    <property type="entry name" value="leuA_bact"/>
    <property type="match status" value="1"/>
</dbReference>
<dbReference type="InterPro" id="IPR050073">
    <property type="entry name" value="2-IPM_HCS-like"/>
</dbReference>
<evidence type="ECO:0000256" key="3">
    <source>
        <dbReference type="ARBA" id="ARBA00012973"/>
    </source>
</evidence>
<dbReference type="Gene3D" id="1.10.238.260">
    <property type="match status" value="1"/>
</dbReference>
<protein>
    <recommendedName>
        <fullName evidence="4 11">2-isopropylmalate synthase</fullName>
        <ecNumber evidence="3 11">2.3.3.13</ecNumber>
    </recommendedName>
    <alternativeName>
        <fullName evidence="11">Alpha-IPM synthase</fullName>
    </alternativeName>
    <alternativeName>
        <fullName evidence="11">Alpha-isopropylmalate synthase</fullName>
    </alternativeName>
</protein>
<keyword evidence="5 11" id="KW-0432">Leucine biosynthesis</keyword>
<accession>W4F4K3</accession>
<comment type="subunit">
    <text evidence="11">Homodimer.</text>
</comment>
<keyword evidence="14" id="KW-1185">Reference proteome</keyword>
<keyword evidence="9 11" id="KW-0464">Manganese</keyword>
<dbReference type="HAMAP" id="MF_01025">
    <property type="entry name" value="LeuA_type1"/>
    <property type="match status" value="1"/>
</dbReference>
<feature type="binding site" evidence="11">
    <location>
        <position position="242"/>
    </location>
    <ligand>
        <name>Mn(2+)</name>
        <dbReference type="ChEBI" id="CHEBI:29035"/>
    </ligand>
</feature>
<dbReference type="GO" id="GO:0009098">
    <property type="term" value="P:L-leucine biosynthetic process"/>
    <property type="evidence" value="ECO:0007669"/>
    <property type="project" value="UniProtKB-UniRule"/>
</dbReference>
<dbReference type="SUPFAM" id="SSF110921">
    <property type="entry name" value="2-isopropylmalate synthase LeuA, allosteric (dimerisation) domain"/>
    <property type="match status" value="1"/>
</dbReference>
<evidence type="ECO:0000256" key="1">
    <source>
        <dbReference type="ARBA" id="ARBA00004689"/>
    </source>
</evidence>
<keyword evidence="8 11" id="KW-0479">Metal-binding</keyword>
<dbReference type="FunFam" id="1.10.238.260:FF:000001">
    <property type="entry name" value="2-isopropylmalate synthase"/>
    <property type="match status" value="1"/>
</dbReference>
<evidence type="ECO:0000256" key="10">
    <source>
        <dbReference type="ARBA" id="ARBA00023304"/>
    </source>
</evidence>
<dbReference type="Pfam" id="PF00682">
    <property type="entry name" value="HMGL-like"/>
    <property type="match status" value="1"/>
</dbReference>
<evidence type="ECO:0000256" key="4">
    <source>
        <dbReference type="ARBA" id="ARBA00018198"/>
    </source>
</evidence>
<dbReference type="UniPathway" id="UPA00048">
    <property type="reaction ID" value="UER00070"/>
</dbReference>
<comment type="catalytic activity">
    <reaction evidence="11">
        <text>3-methyl-2-oxobutanoate + acetyl-CoA + H2O = (2S)-2-isopropylmalate + CoA + H(+)</text>
        <dbReference type="Rhea" id="RHEA:21524"/>
        <dbReference type="ChEBI" id="CHEBI:1178"/>
        <dbReference type="ChEBI" id="CHEBI:11851"/>
        <dbReference type="ChEBI" id="CHEBI:15377"/>
        <dbReference type="ChEBI" id="CHEBI:15378"/>
        <dbReference type="ChEBI" id="CHEBI:57287"/>
        <dbReference type="ChEBI" id="CHEBI:57288"/>
        <dbReference type="EC" id="2.3.3.13"/>
    </reaction>
</comment>
<dbReference type="InterPro" id="IPR002034">
    <property type="entry name" value="AIPM/Hcit_synth_CS"/>
</dbReference>
<dbReference type="CDD" id="cd07940">
    <property type="entry name" value="DRE_TIM_IPMS"/>
    <property type="match status" value="1"/>
</dbReference>
<feature type="binding site" evidence="11">
    <location>
        <position position="208"/>
    </location>
    <ligand>
        <name>Mn(2+)</name>
        <dbReference type="ChEBI" id="CHEBI:29035"/>
    </ligand>
</feature>
<dbReference type="InterPro" id="IPR000891">
    <property type="entry name" value="PYR_CT"/>
</dbReference>
<dbReference type="GO" id="GO:0003852">
    <property type="term" value="F:2-isopropylmalate synthase activity"/>
    <property type="evidence" value="ECO:0007669"/>
    <property type="project" value="UniProtKB-UniRule"/>
</dbReference>
<dbReference type="RefSeq" id="WP_038179546.1">
    <property type="nucleotide sequence ID" value="NZ_ASQA01000008.1"/>
</dbReference>
<dbReference type="eggNOG" id="COG0119">
    <property type="taxonomic scope" value="Bacteria"/>
</dbReference>
<evidence type="ECO:0000256" key="8">
    <source>
        <dbReference type="ARBA" id="ARBA00022723"/>
    </source>
</evidence>
<comment type="pathway">
    <text evidence="1 11">Amino-acid biosynthesis; L-leucine biosynthesis; L-leucine from 3-methyl-2-oxobutanoate: step 1/4.</text>
</comment>
<reference evidence="13 14" key="1">
    <citation type="journal article" date="2014" name="BMC Genomics">
        <title>Genomic comparison of sporeforming bacilli isolated from milk.</title>
        <authorList>
            <person name="Moreno Switt A.I."/>
            <person name="Andrus A.D."/>
            <person name="Ranieri M.L."/>
            <person name="Orsi R.H."/>
            <person name="Ivy R."/>
            <person name="den Bakker H.C."/>
            <person name="Martin N.H."/>
            <person name="Wiedmann M."/>
            <person name="Boor K.J."/>
        </authorList>
    </citation>
    <scope>NUCLEOTIDE SEQUENCE [LARGE SCALE GENOMIC DNA]</scope>
    <source>
        <strain evidence="13 14">FSL R5-213</strain>
    </source>
</reference>
<evidence type="ECO:0000313" key="14">
    <source>
        <dbReference type="Proteomes" id="UP000019062"/>
    </source>
</evidence>
<dbReference type="Gene3D" id="3.30.160.270">
    <property type="match status" value="1"/>
</dbReference>
<dbReference type="PROSITE" id="PS50991">
    <property type="entry name" value="PYR_CT"/>
    <property type="match status" value="1"/>
</dbReference>